<keyword evidence="4 5" id="KW-0539">Nucleus</keyword>
<dbReference type="OrthoDB" id="1938138at2759"/>
<dbReference type="FunFam" id="3.40.5.50:FF:000001">
    <property type="entry name" value="DNA replication complex GINS protein PSF2"/>
    <property type="match status" value="1"/>
</dbReference>
<evidence type="ECO:0000256" key="1">
    <source>
        <dbReference type="ARBA" id="ARBA00004123"/>
    </source>
</evidence>
<dbReference type="InterPro" id="IPR056784">
    <property type="entry name" value="PSF2_N"/>
</dbReference>
<evidence type="ECO:0000313" key="8">
    <source>
        <dbReference type="EnsemblMetazoa" id="Aqu2.1.38391_001"/>
    </source>
</evidence>
<reference evidence="8" key="2">
    <citation type="submission" date="2017-05" db="UniProtKB">
        <authorList>
            <consortium name="EnsemblMetazoa"/>
        </authorList>
    </citation>
    <scope>IDENTIFICATION</scope>
</reference>
<dbReference type="InterPro" id="IPR036224">
    <property type="entry name" value="GINS_bundle-like_dom_sf"/>
</dbReference>
<dbReference type="EnsemblMetazoa" id="Aqu2.1.38391_001">
    <property type="protein sequence ID" value="Aqu2.1.38391_001"/>
    <property type="gene ID" value="Aqu2.1.38391"/>
</dbReference>
<dbReference type="Pfam" id="PF25005">
    <property type="entry name" value="PSF2_N"/>
    <property type="match status" value="1"/>
</dbReference>
<evidence type="ECO:0000259" key="7">
    <source>
        <dbReference type="Pfam" id="PF25005"/>
    </source>
</evidence>
<evidence type="ECO:0000256" key="5">
    <source>
        <dbReference type="PIRNR" id="PIRNR028998"/>
    </source>
</evidence>
<dbReference type="FunFam" id="1.20.58.1020:FF:000001">
    <property type="entry name" value="DNA replication complex GINS protein PSF2"/>
    <property type="match status" value="1"/>
</dbReference>
<keyword evidence="9" id="KW-1185">Reference proteome</keyword>
<dbReference type="InParanoid" id="A0A1X7VEC3"/>
<dbReference type="SUPFAM" id="SSF160059">
    <property type="entry name" value="PriA/YqbF domain"/>
    <property type="match status" value="1"/>
</dbReference>
<gene>
    <name evidence="8" type="primary">100640954</name>
</gene>
<dbReference type="STRING" id="400682.A0A1X7VEC3"/>
<dbReference type="SUPFAM" id="SSF158573">
    <property type="entry name" value="GINS helical bundle-like"/>
    <property type="match status" value="1"/>
</dbReference>
<sequence>MDFNEIEFLAEKELVTVVPNFSEDKITLVTGDYGPFNPSMPTTVPLWLAVSLKKQQRCHIQPPEWLNVDMLTQKKQDEKESELFVEMPSNHFIEIATILLDNASDDITQPDEVRALIKDISDARAAKLKKGIVDMVVERATHGKVDNLTPMEVTSVRSFLTQSLDQLHILRSHANQHATQT</sequence>
<name>A0A1X7VEC3_AMPQE</name>
<dbReference type="eggNOG" id="KOG4071">
    <property type="taxonomic scope" value="Eukaryota"/>
</dbReference>
<dbReference type="InterPro" id="IPR021151">
    <property type="entry name" value="GINS_A"/>
</dbReference>
<evidence type="ECO:0000259" key="6">
    <source>
        <dbReference type="Pfam" id="PF05916"/>
    </source>
</evidence>
<organism evidence="8">
    <name type="scientific">Amphimedon queenslandica</name>
    <name type="common">Sponge</name>
    <dbReference type="NCBI Taxonomy" id="400682"/>
    <lineage>
        <taxon>Eukaryota</taxon>
        <taxon>Metazoa</taxon>
        <taxon>Porifera</taxon>
        <taxon>Demospongiae</taxon>
        <taxon>Heteroscleromorpha</taxon>
        <taxon>Haplosclerida</taxon>
        <taxon>Niphatidae</taxon>
        <taxon>Amphimedon</taxon>
    </lineage>
</organism>
<keyword evidence="3 5" id="KW-0235">DNA replication</keyword>
<dbReference type="CDD" id="cd11712">
    <property type="entry name" value="GINS_A_psf2"/>
    <property type="match status" value="1"/>
</dbReference>
<dbReference type="Gene3D" id="3.40.5.50">
    <property type="match status" value="1"/>
</dbReference>
<comment type="similarity">
    <text evidence="2 5">Belongs to the GINS2/PSF2 family.</text>
</comment>
<dbReference type="PANTHER" id="PTHR12772">
    <property type="entry name" value="DNA REPLICATION COMPLEX GINS PROTEIN PSF2"/>
    <property type="match status" value="1"/>
</dbReference>
<comment type="subunit">
    <text evidence="5">Component of the GINS complex.</text>
</comment>
<evidence type="ECO:0000256" key="4">
    <source>
        <dbReference type="ARBA" id="ARBA00023242"/>
    </source>
</evidence>
<dbReference type="InterPro" id="IPR007257">
    <property type="entry name" value="GINS_Psf2"/>
</dbReference>
<dbReference type="PIRSF" id="PIRSF028998">
    <property type="entry name" value="GINS_Psf2_subgr"/>
    <property type="match status" value="1"/>
</dbReference>
<dbReference type="KEGG" id="aqu:100640954"/>
<accession>A0A1X7VEC3</accession>
<dbReference type="GO" id="GO:0000727">
    <property type="term" value="P:double-strand break repair via break-induced replication"/>
    <property type="evidence" value="ECO:0007669"/>
    <property type="project" value="TreeGrafter"/>
</dbReference>
<dbReference type="GO" id="GO:0000811">
    <property type="term" value="C:GINS complex"/>
    <property type="evidence" value="ECO:0007669"/>
    <property type="project" value="TreeGrafter"/>
</dbReference>
<evidence type="ECO:0000313" key="9">
    <source>
        <dbReference type="Proteomes" id="UP000007879"/>
    </source>
</evidence>
<dbReference type="CDD" id="cd21694">
    <property type="entry name" value="GINS_B_Psf2"/>
    <property type="match status" value="1"/>
</dbReference>
<dbReference type="EnsemblMetazoa" id="XM_003384599.3">
    <property type="protein sequence ID" value="XP_003384647.1"/>
    <property type="gene ID" value="LOC100640954"/>
</dbReference>
<protein>
    <recommendedName>
        <fullName evidence="5">DNA replication complex GINS protein PSF2</fullName>
    </recommendedName>
</protein>
<feature type="domain" description="DNA replication complex GINS protein PSF2 N-terminal" evidence="7">
    <location>
        <begin position="3"/>
        <end position="61"/>
    </location>
</feature>
<dbReference type="AlphaFoldDB" id="A0A1X7VEC3"/>
<proteinExistence type="inferred from homology"/>
<dbReference type="GO" id="GO:0006260">
    <property type="term" value="P:DNA replication"/>
    <property type="evidence" value="ECO:0007669"/>
    <property type="project" value="UniProtKB-KW"/>
</dbReference>
<dbReference type="Pfam" id="PF05916">
    <property type="entry name" value="Sld5"/>
    <property type="match status" value="1"/>
</dbReference>
<dbReference type="Gene3D" id="1.20.58.1020">
    <property type="match status" value="1"/>
</dbReference>
<dbReference type="PANTHER" id="PTHR12772:SF0">
    <property type="entry name" value="DNA REPLICATION COMPLEX GINS PROTEIN PSF2"/>
    <property type="match status" value="1"/>
</dbReference>
<dbReference type="GO" id="GO:0071162">
    <property type="term" value="C:CMG complex"/>
    <property type="evidence" value="ECO:0007669"/>
    <property type="project" value="UniProtKB-ARBA"/>
</dbReference>
<evidence type="ECO:0000256" key="3">
    <source>
        <dbReference type="ARBA" id="ARBA00022705"/>
    </source>
</evidence>
<comment type="subcellular location">
    <subcellularLocation>
        <location evidence="1 5">Nucleus</location>
    </subcellularLocation>
</comment>
<feature type="domain" description="GINS subunit" evidence="6">
    <location>
        <begin position="65"/>
        <end position="163"/>
    </location>
</feature>
<reference evidence="9" key="1">
    <citation type="journal article" date="2010" name="Nature">
        <title>The Amphimedon queenslandica genome and the evolution of animal complexity.</title>
        <authorList>
            <person name="Srivastava M."/>
            <person name="Simakov O."/>
            <person name="Chapman J."/>
            <person name="Fahey B."/>
            <person name="Gauthier M.E."/>
            <person name="Mitros T."/>
            <person name="Richards G.S."/>
            <person name="Conaco C."/>
            <person name="Dacre M."/>
            <person name="Hellsten U."/>
            <person name="Larroux C."/>
            <person name="Putnam N.H."/>
            <person name="Stanke M."/>
            <person name="Adamska M."/>
            <person name="Darling A."/>
            <person name="Degnan S.M."/>
            <person name="Oakley T.H."/>
            <person name="Plachetzki D.C."/>
            <person name="Zhai Y."/>
            <person name="Adamski M."/>
            <person name="Calcino A."/>
            <person name="Cummins S.F."/>
            <person name="Goodstein D.M."/>
            <person name="Harris C."/>
            <person name="Jackson D.J."/>
            <person name="Leys S.P."/>
            <person name="Shu S."/>
            <person name="Woodcroft B.J."/>
            <person name="Vervoort M."/>
            <person name="Kosik K.S."/>
            <person name="Manning G."/>
            <person name="Degnan B.M."/>
            <person name="Rokhsar D.S."/>
        </authorList>
    </citation>
    <scope>NUCLEOTIDE SEQUENCE [LARGE SCALE GENOMIC DNA]</scope>
</reference>
<evidence type="ECO:0000256" key="2">
    <source>
        <dbReference type="ARBA" id="ARBA00010565"/>
    </source>
</evidence>
<dbReference type="Proteomes" id="UP000007879">
    <property type="component" value="Unassembled WGS sequence"/>
</dbReference>